<evidence type="ECO:0000259" key="5">
    <source>
        <dbReference type="PROSITE" id="PS51379"/>
    </source>
</evidence>
<dbReference type="GO" id="GO:0051539">
    <property type="term" value="F:4 iron, 4 sulfur cluster binding"/>
    <property type="evidence" value="ECO:0007669"/>
    <property type="project" value="UniProtKB-KW"/>
</dbReference>
<accession>A0A099SZC1</accession>
<evidence type="ECO:0000313" key="6">
    <source>
        <dbReference type="EMBL" id="KGK98245.1"/>
    </source>
</evidence>
<keyword evidence="7" id="KW-1185">Reference proteome</keyword>
<dbReference type="EMBL" id="JRHO01000014">
    <property type="protein sequence ID" value="KGK98245.1"/>
    <property type="molecule type" value="Genomic_DNA"/>
</dbReference>
<evidence type="ECO:0000256" key="1">
    <source>
        <dbReference type="ARBA" id="ARBA00022485"/>
    </source>
</evidence>
<evidence type="ECO:0000256" key="2">
    <source>
        <dbReference type="ARBA" id="ARBA00022723"/>
    </source>
</evidence>
<evidence type="ECO:0000256" key="4">
    <source>
        <dbReference type="ARBA" id="ARBA00023014"/>
    </source>
</evidence>
<dbReference type="SUPFAM" id="SSF54862">
    <property type="entry name" value="4Fe-4S ferredoxins"/>
    <property type="match status" value="1"/>
</dbReference>
<proteinExistence type="predicted"/>
<dbReference type="OrthoDB" id="53379at2157"/>
<dbReference type="Proteomes" id="UP000029859">
    <property type="component" value="Unassembled WGS sequence"/>
</dbReference>
<reference evidence="6 7" key="1">
    <citation type="submission" date="2014-09" db="EMBL/GenBank/DDBJ databases">
        <title>Draft genome sequence of an obligately methylotrophic methanogen, Methanococcoides methylutens, isolated from marine sediment.</title>
        <authorList>
            <person name="Guan Y."/>
            <person name="Ngugi D.K."/>
            <person name="Blom J."/>
            <person name="Ali S."/>
            <person name="Ferry J.G."/>
            <person name="Stingl U."/>
        </authorList>
    </citation>
    <scope>NUCLEOTIDE SEQUENCE [LARGE SCALE GENOMIC DNA]</scope>
    <source>
        <strain evidence="6 7">DSM 2657</strain>
    </source>
</reference>
<keyword evidence="1" id="KW-0004">4Fe-4S</keyword>
<keyword evidence="3" id="KW-0408">Iron</keyword>
<dbReference type="PANTHER" id="PTHR43687">
    <property type="entry name" value="ADENYLYLSULFATE REDUCTASE, BETA SUBUNIT"/>
    <property type="match status" value="1"/>
</dbReference>
<dbReference type="PROSITE" id="PS51379">
    <property type="entry name" value="4FE4S_FER_2"/>
    <property type="match status" value="1"/>
</dbReference>
<dbReference type="NCBIfam" id="TIGR03287">
    <property type="entry name" value="methan_mark_16"/>
    <property type="match status" value="1"/>
</dbReference>
<keyword evidence="2" id="KW-0479">Metal-binding</keyword>
<organism evidence="6 7">
    <name type="scientific">Methanococcoides methylutens</name>
    <dbReference type="NCBI Taxonomy" id="2226"/>
    <lineage>
        <taxon>Archaea</taxon>
        <taxon>Methanobacteriati</taxon>
        <taxon>Methanobacteriota</taxon>
        <taxon>Stenosarchaea group</taxon>
        <taxon>Methanomicrobia</taxon>
        <taxon>Methanosarcinales</taxon>
        <taxon>Methanosarcinaceae</taxon>
        <taxon>Methanococcoides</taxon>
    </lineage>
</organism>
<keyword evidence="4" id="KW-0411">Iron-sulfur</keyword>
<dbReference type="Gene3D" id="3.30.70.20">
    <property type="match status" value="1"/>
</dbReference>
<name>A0A099SZC1_METMT</name>
<dbReference type="InterPro" id="IPR017677">
    <property type="entry name" value="Methan_mark_16"/>
</dbReference>
<gene>
    <name evidence="6" type="ORF">LI82_11045</name>
</gene>
<dbReference type="AlphaFoldDB" id="A0A099SZC1"/>
<dbReference type="RefSeq" id="WP_048195587.1">
    <property type="nucleotide sequence ID" value="NZ_CAAGSM010000001.1"/>
</dbReference>
<dbReference type="Pfam" id="PF01837">
    <property type="entry name" value="HcyBio"/>
    <property type="match status" value="1"/>
</dbReference>
<dbReference type="GO" id="GO:0046872">
    <property type="term" value="F:metal ion binding"/>
    <property type="evidence" value="ECO:0007669"/>
    <property type="project" value="UniProtKB-KW"/>
</dbReference>
<dbReference type="PANTHER" id="PTHR43687:SF3">
    <property type="entry name" value="4FE-4S FERREDOXIN-TYPE DOMAIN-CONTAINING PROTEIN"/>
    <property type="match status" value="1"/>
</dbReference>
<evidence type="ECO:0000313" key="7">
    <source>
        <dbReference type="Proteomes" id="UP000029859"/>
    </source>
</evidence>
<sequence length="425" mass="46221">MERSIESINESIGKGEAVVLTAQEVCELADRGEDVEKVDVVTAATRAIMSGTYAILSFPVDAPCSFLRAKEVYMNGVPAHVGPCPNERLGILDLMLFGTDHSLDDHHYGAGHLFRDLAAGNPVDVRVVTDNDVTFTTQVTLDDMPYAMMYGTRHAFKNYSAFVNTSDDTVSSIFHAIDFGPRLTEATISGCGQINPVKNDPLLKSIGIGTRILMNGSEGFILGSGTRSAKEKPNLTAFADMHGMDPEYMGGFFTSAGPECIVSWAVPIAVTDPSVVDAIAERDRQIKMSVMAVDKRACVGYSTYGDVWEDVDLEVTFDPEDCINCALCEPQENCPMAAISFDGDKVKLDRYACFNCGLCTTLCVGDVFTGNMGSINFELGDHSANVPIVLRQSDKKRALELSEKLKEKILEGSFKLTQMVEHIQS</sequence>
<protein>
    <submittedName>
        <fullName evidence="6">4Fe-4S ferredoxin</fullName>
    </submittedName>
</protein>
<comment type="caution">
    <text evidence="6">The sequence shown here is derived from an EMBL/GenBank/DDBJ whole genome shotgun (WGS) entry which is preliminary data.</text>
</comment>
<evidence type="ECO:0000256" key="3">
    <source>
        <dbReference type="ARBA" id="ARBA00023004"/>
    </source>
</evidence>
<feature type="domain" description="4Fe-4S ferredoxin-type" evidence="5">
    <location>
        <begin position="313"/>
        <end position="344"/>
    </location>
</feature>
<dbReference type="InterPro" id="IPR017896">
    <property type="entry name" value="4Fe4S_Fe-S-bd"/>
</dbReference>
<dbReference type="InterPro" id="IPR050572">
    <property type="entry name" value="Fe-S_Ferredoxin"/>
</dbReference>
<dbReference type="InterPro" id="IPR002708">
    <property type="entry name" value="HcyBio"/>
</dbReference>